<dbReference type="InterPro" id="IPR036737">
    <property type="entry name" value="OmpA-like_sf"/>
</dbReference>
<evidence type="ECO:0000259" key="5">
    <source>
        <dbReference type="PROSITE" id="PS51123"/>
    </source>
</evidence>
<feature type="domain" description="OmpA-like" evidence="5">
    <location>
        <begin position="84"/>
        <end position="202"/>
    </location>
</feature>
<evidence type="ECO:0000256" key="4">
    <source>
        <dbReference type="PROSITE-ProRule" id="PRU00473"/>
    </source>
</evidence>
<dbReference type="Gene3D" id="3.30.1330.60">
    <property type="entry name" value="OmpA-like domain"/>
    <property type="match status" value="1"/>
</dbReference>
<dbReference type="SUPFAM" id="SSF103088">
    <property type="entry name" value="OmpA-like"/>
    <property type="match status" value="1"/>
</dbReference>
<comment type="subcellular location">
    <subcellularLocation>
        <location evidence="1">Cell outer membrane</location>
    </subcellularLocation>
</comment>
<dbReference type="STRING" id="1129794.C427_5337"/>
<dbReference type="CDD" id="cd07185">
    <property type="entry name" value="OmpA_C-like"/>
    <property type="match status" value="1"/>
</dbReference>
<dbReference type="Proteomes" id="UP000011864">
    <property type="component" value="Chromosome"/>
</dbReference>
<proteinExistence type="predicted"/>
<dbReference type="InterPro" id="IPR006665">
    <property type="entry name" value="OmpA-like"/>
</dbReference>
<dbReference type="PATRIC" id="fig|1129794.4.peg.5321"/>
<dbReference type="AlphaFoldDB" id="K7AM20"/>
<dbReference type="PANTHER" id="PTHR30329:SF21">
    <property type="entry name" value="LIPOPROTEIN YIAD-RELATED"/>
    <property type="match status" value="1"/>
</dbReference>
<name>K7AM20_9ALTE</name>
<sequence>MIKEQIINKLPLIKALPVIKLYLLLCGPILLNACADTFIVNLEPSVEQLNDLNDYDRDGVIEAREKCADTVLGATIDNYGCGTQSTYIEPHKIDIKFANNSYSIPPSALPKIQVLAKFLEQEPELRLLIEGHTSIIGSAELNQTLSNKRAKALVSVLVNDFSIATERVSSIGYGFDRLANSADTAVAHAINRRIMAELSETVSVDDMMWTIYTVDQAQ</sequence>
<dbReference type="RefSeq" id="WP_007635779.1">
    <property type="nucleotide sequence ID" value="NZ_BAES01000019.1"/>
</dbReference>
<keyword evidence="2 4" id="KW-0472">Membrane</keyword>
<keyword evidence="3" id="KW-0998">Cell outer membrane</keyword>
<keyword evidence="7" id="KW-1185">Reference proteome</keyword>
<dbReference type="PROSITE" id="PS51123">
    <property type="entry name" value="OMPA_2"/>
    <property type="match status" value="1"/>
</dbReference>
<dbReference type="HOGENOM" id="CLU_016890_7_0_6"/>
<dbReference type="GO" id="GO:0009279">
    <property type="term" value="C:cell outer membrane"/>
    <property type="evidence" value="ECO:0007669"/>
    <property type="project" value="UniProtKB-SubCell"/>
</dbReference>
<dbReference type="KEGG" id="gps:C427_5337"/>
<evidence type="ECO:0000256" key="3">
    <source>
        <dbReference type="ARBA" id="ARBA00023237"/>
    </source>
</evidence>
<dbReference type="Pfam" id="PF00691">
    <property type="entry name" value="OmpA"/>
    <property type="match status" value="1"/>
</dbReference>
<dbReference type="InterPro" id="IPR006664">
    <property type="entry name" value="OMP_bac"/>
</dbReference>
<evidence type="ECO:0000256" key="1">
    <source>
        <dbReference type="ARBA" id="ARBA00004442"/>
    </source>
</evidence>
<dbReference type="PANTHER" id="PTHR30329">
    <property type="entry name" value="STATOR ELEMENT OF FLAGELLAR MOTOR COMPLEX"/>
    <property type="match status" value="1"/>
</dbReference>
<accession>K7AM20</accession>
<evidence type="ECO:0000313" key="6">
    <source>
        <dbReference type="EMBL" id="AGH47434.1"/>
    </source>
</evidence>
<dbReference type="eggNOG" id="COG2885">
    <property type="taxonomic scope" value="Bacteria"/>
</dbReference>
<dbReference type="EMBL" id="CP003837">
    <property type="protein sequence ID" value="AGH47434.1"/>
    <property type="molecule type" value="Genomic_DNA"/>
</dbReference>
<evidence type="ECO:0000313" key="7">
    <source>
        <dbReference type="Proteomes" id="UP000011864"/>
    </source>
</evidence>
<gene>
    <name evidence="6" type="ORF">C427_5337</name>
</gene>
<protein>
    <recommendedName>
        <fullName evidence="5">OmpA-like domain-containing protein</fullName>
    </recommendedName>
</protein>
<reference evidence="6 7" key="1">
    <citation type="journal article" date="2013" name="Genome Announc.">
        <title>Complete Genome Sequence of Glaciecola psychrophila Strain 170T.</title>
        <authorList>
            <person name="Yin J."/>
            <person name="Chen J."/>
            <person name="Liu G."/>
            <person name="Yu Y."/>
            <person name="Song L."/>
            <person name="Wang X."/>
            <person name="Qu X."/>
        </authorList>
    </citation>
    <scope>NUCLEOTIDE SEQUENCE [LARGE SCALE GENOMIC DNA]</scope>
    <source>
        <strain evidence="6 7">170</strain>
    </source>
</reference>
<dbReference type="PRINTS" id="PR01021">
    <property type="entry name" value="OMPADOMAIN"/>
</dbReference>
<dbReference type="OrthoDB" id="9805832at2"/>
<dbReference type="InterPro" id="IPR050330">
    <property type="entry name" value="Bact_OuterMem_StrucFunc"/>
</dbReference>
<evidence type="ECO:0000256" key="2">
    <source>
        <dbReference type="ARBA" id="ARBA00023136"/>
    </source>
</evidence>
<organism evidence="6 7">
    <name type="scientific">Paraglaciecola psychrophila 170</name>
    <dbReference type="NCBI Taxonomy" id="1129794"/>
    <lineage>
        <taxon>Bacteria</taxon>
        <taxon>Pseudomonadati</taxon>
        <taxon>Pseudomonadota</taxon>
        <taxon>Gammaproteobacteria</taxon>
        <taxon>Alteromonadales</taxon>
        <taxon>Alteromonadaceae</taxon>
        <taxon>Paraglaciecola</taxon>
    </lineage>
</organism>